<dbReference type="SUPFAM" id="SSF53254">
    <property type="entry name" value="Phosphoglycerate mutase-like"/>
    <property type="match status" value="1"/>
</dbReference>
<feature type="active site" description="Tele-phosphohistidine intermediate" evidence="3">
    <location>
        <position position="9"/>
    </location>
</feature>
<keyword evidence="2" id="KW-0413">Isomerase</keyword>
<evidence type="ECO:0000256" key="2">
    <source>
        <dbReference type="ARBA" id="ARBA00023235"/>
    </source>
</evidence>
<dbReference type="InterPro" id="IPR029033">
    <property type="entry name" value="His_PPase_superfam"/>
</dbReference>
<keyword evidence="6" id="KW-1185">Reference proteome</keyword>
<dbReference type="KEGG" id="mas:Mahau_0951"/>
<keyword evidence="1" id="KW-0324">Glycolysis</keyword>
<dbReference type="GO" id="GO:0016791">
    <property type="term" value="F:phosphatase activity"/>
    <property type="evidence" value="ECO:0007669"/>
    <property type="project" value="TreeGrafter"/>
</dbReference>
<name>F4A2A2_MAHA5</name>
<dbReference type="Gene3D" id="3.40.50.1240">
    <property type="entry name" value="Phosphoglycerate mutase-like"/>
    <property type="match status" value="1"/>
</dbReference>
<dbReference type="Proteomes" id="UP000008457">
    <property type="component" value="Chromosome"/>
</dbReference>
<dbReference type="CDD" id="cd07067">
    <property type="entry name" value="HP_PGM_like"/>
    <property type="match status" value="1"/>
</dbReference>
<sequence>MSRWYMVRHGQTLWNLEGKTQGQCDIPLSDKGRQQACAVAKAFEGYDVSNIFCSDLERARETAEIIGEKIDAPIDFLPELREMNLGCWQGLTSQMLSARYPQDYNLWRTDPSRVIISGGESLESFRRRIRYCIEIIISNECGKDIIVVSHGLTLKVLTLELLGMDIRHFNSIRMDNASVTAVELREKGNVLVWLNDTCHLR</sequence>
<accession>F4A2A2</accession>
<feature type="binding site" evidence="4">
    <location>
        <begin position="8"/>
        <end position="15"/>
    </location>
    <ligand>
        <name>substrate</name>
    </ligand>
</feature>
<dbReference type="InterPro" id="IPR050275">
    <property type="entry name" value="PGM_Phosphatase"/>
</dbReference>
<dbReference type="RefSeq" id="WP_013780579.1">
    <property type="nucleotide sequence ID" value="NC_015520.1"/>
</dbReference>
<dbReference type="PANTHER" id="PTHR48100:SF1">
    <property type="entry name" value="HISTIDINE PHOSPHATASE FAMILY PROTEIN-RELATED"/>
    <property type="match status" value="1"/>
</dbReference>
<dbReference type="PIRSF" id="PIRSF000709">
    <property type="entry name" value="6PFK_2-Ptase"/>
    <property type="match status" value="1"/>
</dbReference>
<dbReference type="STRING" id="697281.Mahau_0951"/>
<feature type="binding site" evidence="4">
    <location>
        <position position="58"/>
    </location>
    <ligand>
        <name>substrate</name>
    </ligand>
</feature>
<evidence type="ECO:0000256" key="1">
    <source>
        <dbReference type="ARBA" id="ARBA00023152"/>
    </source>
</evidence>
<dbReference type="GO" id="GO:0005737">
    <property type="term" value="C:cytoplasm"/>
    <property type="evidence" value="ECO:0007669"/>
    <property type="project" value="TreeGrafter"/>
</dbReference>
<gene>
    <name evidence="5" type="ordered locus">Mahau_0951</name>
</gene>
<evidence type="ECO:0000313" key="6">
    <source>
        <dbReference type="Proteomes" id="UP000008457"/>
    </source>
</evidence>
<dbReference type="Pfam" id="PF00300">
    <property type="entry name" value="His_Phos_1"/>
    <property type="match status" value="1"/>
</dbReference>
<evidence type="ECO:0000313" key="5">
    <source>
        <dbReference type="EMBL" id="AEE96149.1"/>
    </source>
</evidence>
<proteinExistence type="predicted"/>
<dbReference type="InterPro" id="IPR001345">
    <property type="entry name" value="PG/BPGM_mutase_AS"/>
</dbReference>
<dbReference type="eggNOG" id="COG0406">
    <property type="taxonomic scope" value="Bacteria"/>
</dbReference>
<feature type="active site" description="Proton donor/acceptor" evidence="3">
    <location>
        <position position="82"/>
    </location>
</feature>
<evidence type="ECO:0000256" key="4">
    <source>
        <dbReference type="PIRSR" id="PIRSR613078-2"/>
    </source>
</evidence>
<evidence type="ECO:0000256" key="3">
    <source>
        <dbReference type="PIRSR" id="PIRSR613078-1"/>
    </source>
</evidence>
<dbReference type="PANTHER" id="PTHR48100">
    <property type="entry name" value="BROAD-SPECIFICITY PHOSPHATASE YOR283W-RELATED"/>
    <property type="match status" value="1"/>
</dbReference>
<dbReference type="InterPro" id="IPR013078">
    <property type="entry name" value="His_Pase_superF_clade-1"/>
</dbReference>
<organism evidence="5 6">
    <name type="scientific">Mahella australiensis (strain DSM 15567 / CIP 107919 / 50-1 BON)</name>
    <dbReference type="NCBI Taxonomy" id="697281"/>
    <lineage>
        <taxon>Bacteria</taxon>
        <taxon>Bacillati</taxon>
        <taxon>Bacillota</taxon>
        <taxon>Clostridia</taxon>
        <taxon>Thermoanaerobacterales</taxon>
        <taxon>Thermoanaerobacterales Family IV. Incertae Sedis</taxon>
        <taxon>Mahella</taxon>
    </lineage>
</organism>
<dbReference type="SMART" id="SM00855">
    <property type="entry name" value="PGAM"/>
    <property type="match status" value="1"/>
</dbReference>
<protein>
    <submittedName>
        <fullName evidence="5">Phosphoglycerate mutase</fullName>
    </submittedName>
</protein>
<reference evidence="6" key="1">
    <citation type="submission" date="2010-11" db="EMBL/GenBank/DDBJ databases">
        <title>The complete genome of Mahella australiensis DSM 15567.</title>
        <authorList>
            <consortium name="US DOE Joint Genome Institute (JGI-PGF)"/>
            <person name="Lucas S."/>
            <person name="Copeland A."/>
            <person name="Lapidus A."/>
            <person name="Bruce D."/>
            <person name="Goodwin L."/>
            <person name="Pitluck S."/>
            <person name="Kyrpides N."/>
            <person name="Mavromatis K."/>
            <person name="Pagani I."/>
            <person name="Ivanova N."/>
            <person name="Teshima H."/>
            <person name="Brettin T."/>
            <person name="Detter J.C."/>
            <person name="Han C."/>
            <person name="Tapia R."/>
            <person name="Land M."/>
            <person name="Hauser L."/>
            <person name="Markowitz V."/>
            <person name="Cheng J.-F."/>
            <person name="Hugenholtz P."/>
            <person name="Woyke T."/>
            <person name="Wu D."/>
            <person name="Spring S."/>
            <person name="Pukall R."/>
            <person name="Steenblock K."/>
            <person name="Schneider S."/>
            <person name="Klenk H.-P."/>
            <person name="Eisen J.A."/>
        </authorList>
    </citation>
    <scope>NUCLEOTIDE SEQUENCE [LARGE SCALE GENOMIC DNA]</scope>
    <source>
        <strain evidence="6">DSM 15567 / CIP 107919 / 50-1 BON</strain>
    </source>
</reference>
<dbReference type="HOGENOM" id="CLU_033323_8_4_9"/>
<dbReference type="PROSITE" id="PS00175">
    <property type="entry name" value="PG_MUTASE"/>
    <property type="match status" value="1"/>
</dbReference>
<dbReference type="EMBL" id="CP002360">
    <property type="protein sequence ID" value="AEE96149.1"/>
    <property type="molecule type" value="Genomic_DNA"/>
</dbReference>
<reference evidence="5 6" key="2">
    <citation type="journal article" date="2011" name="Stand. Genomic Sci.">
        <title>Complete genome sequence of Mahella australiensis type strain (50-1 BON).</title>
        <authorList>
            <person name="Sikorski J."/>
            <person name="Teshima H."/>
            <person name="Nolan M."/>
            <person name="Lucas S."/>
            <person name="Hammon N."/>
            <person name="Deshpande S."/>
            <person name="Cheng J.F."/>
            <person name="Pitluck S."/>
            <person name="Liolios K."/>
            <person name="Pagani I."/>
            <person name="Ivanova N."/>
            <person name="Huntemann M."/>
            <person name="Mavromatis K."/>
            <person name="Ovchinikova G."/>
            <person name="Pati A."/>
            <person name="Tapia R."/>
            <person name="Han C."/>
            <person name="Goodwin L."/>
            <person name="Chen A."/>
            <person name="Palaniappan K."/>
            <person name="Land M."/>
            <person name="Hauser L."/>
            <person name="Ngatchou-Djao O.D."/>
            <person name="Rohde M."/>
            <person name="Pukall R."/>
            <person name="Spring S."/>
            <person name="Abt B."/>
            <person name="Goker M."/>
            <person name="Detter J.C."/>
            <person name="Woyke T."/>
            <person name="Bristow J."/>
            <person name="Markowitz V."/>
            <person name="Hugenholtz P."/>
            <person name="Eisen J.A."/>
            <person name="Kyrpides N.C."/>
            <person name="Klenk H.P."/>
            <person name="Lapidus A."/>
        </authorList>
    </citation>
    <scope>NUCLEOTIDE SEQUENCE [LARGE SCALE GENOMIC DNA]</scope>
    <source>
        <strain evidence="6">DSM 15567 / CIP 107919 / 50-1 BON</strain>
    </source>
</reference>
<dbReference type="AlphaFoldDB" id="F4A2A2"/>